<keyword evidence="3" id="KW-1185">Reference proteome</keyword>
<protein>
    <submittedName>
        <fullName evidence="2">Uncharacterized protein</fullName>
    </submittedName>
</protein>
<evidence type="ECO:0000313" key="3">
    <source>
        <dbReference type="Proteomes" id="UP000541558"/>
    </source>
</evidence>
<accession>A0A8H5BLT4</accession>
<evidence type="ECO:0000256" key="1">
    <source>
        <dbReference type="SAM" id="MobiDB-lite"/>
    </source>
</evidence>
<dbReference type="OrthoDB" id="10337912at2759"/>
<sequence>MTASSPHDRDAQVAGACPGPVGGLPFEDICFEAMTIPLLLEKLPKRSSVLEREIFFQLHLRALVLFAGAFKRFRTVADSHSQPLTSTYYDNLPEDSIRMESYLIKLGLLDARPDTKTYAILAQSPQANRTSRHYITKTSDQPPVTPESPKRGRSRARCDSETPTPHATPTRKVGERASDMKSPSRVRAAKPEQSTDWKASPFGFFKNESNVGLGDLDPEDDDAWTNTFPTPKALWPTPDMDLPEIPDMFDELDDVEDSETVVGDELESQSASSDSFGDEDAFAMEHSREIAAFTSLLDEVIEEDGGEGDDDDDEAPWDLLKAFPLPPLLPMLPAPPKVDVKMTERPIHAFGSGFKLARSFGSNRRGSSITKEDCDLAYSKIPNISSTVYSSVMKSPNPLKKALGLTVVITHDVQAGGDQMEQFEQDLEADYKEFKDWSDPDDANAKAFEEELAELFAMEELSAVHSAGLSVIYEVNEEV</sequence>
<dbReference type="EMBL" id="JAACJK010000163">
    <property type="protein sequence ID" value="KAF5325730.1"/>
    <property type="molecule type" value="Genomic_DNA"/>
</dbReference>
<gene>
    <name evidence="2" type="ORF">D9611_000644</name>
</gene>
<dbReference type="Proteomes" id="UP000541558">
    <property type="component" value="Unassembled WGS sequence"/>
</dbReference>
<dbReference type="AlphaFoldDB" id="A0A8H5BLT4"/>
<name>A0A8H5BLT4_9AGAR</name>
<comment type="caution">
    <text evidence="2">The sequence shown here is derived from an EMBL/GenBank/DDBJ whole genome shotgun (WGS) entry which is preliminary data.</text>
</comment>
<feature type="region of interest" description="Disordered" evidence="1">
    <location>
        <begin position="123"/>
        <end position="201"/>
    </location>
</feature>
<proteinExistence type="predicted"/>
<reference evidence="2 3" key="1">
    <citation type="journal article" date="2020" name="ISME J.">
        <title>Uncovering the hidden diversity of litter-decomposition mechanisms in mushroom-forming fungi.</title>
        <authorList>
            <person name="Floudas D."/>
            <person name="Bentzer J."/>
            <person name="Ahren D."/>
            <person name="Johansson T."/>
            <person name="Persson P."/>
            <person name="Tunlid A."/>
        </authorList>
    </citation>
    <scope>NUCLEOTIDE SEQUENCE [LARGE SCALE GENOMIC DNA]</scope>
    <source>
        <strain evidence="2 3">CBS 175.51</strain>
    </source>
</reference>
<organism evidence="2 3">
    <name type="scientific">Ephemerocybe angulata</name>
    <dbReference type="NCBI Taxonomy" id="980116"/>
    <lineage>
        <taxon>Eukaryota</taxon>
        <taxon>Fungi</taxon>
        <taxon>Dikarya</taxon>
        <taxon>Basidiomycota</taxon>
        <taxon>Agaricomycotina</taxon>
        <taxon>Agaricomycetes</taxon>
        <taxon>Agaricomycetidae</taxon>
        <taxon>Agaricales</taxon>
        <taxon>Agaricineae</taxon>
        <taxon>Psathyrellaceae</taxon>
        <taxon>Ephemerocybe</taxon>
    </lineage>
</organism>
<evidence type="ECO:0000313" key="2">
    <source>
        <dbReference type="EMBL" id="KAF5325730.1"/>
    </source>
</evidence>